<evidence type="ECO:0000313" key="7">
    <source>
        <dbReference type="Proteomes" id="UP001623330"/>
    </source>
</evidence>
<keyword evidence="1" id="KW-0346">Stress response</keyword>
<reference evidence="6 7" key="1">
    <citation type="submission" date="2024-05" db="EMBL/GenBank/DDBJ databases">
        <title>Long read based assembly of the Candida bracarensis genome reveals expanded adhesin content.</title>
        <authorList>
            <person name="Marcet-Houben M."/>
            <person name="Ksiezopolska E."/>
            <person name="Gabaldon T."/>
        </authorList>
    </citation>
    <scope>NUCLEOTIDE SEQUENCE [LARGE SCALE GENOMIC DNA]</scope>
    <source>
        <strain evidence="6 7">CBM6</strain>
    </source>
</reference>
<evidence type="ECO:0000259" key="5">
    <source>
        <dbReference type="PROSITE" id="PS01031"/>
    </source>
</evidence>
<dbReference type="CDD" id="cd06464">
    <property type="entry name" value="ACD_sHsps-like"/>
    <property type="match status" value="1"/>
</dbReference>
<dbReference type="SUPFAM" id="SSF49764">
    <property type="entry name" value="HSP20-like chaperones"/>
    <property type="match status" value="1"/>
</dbReference>
<dbReference type="PANTHER" id="PTHR11527">
    <property type="entry name" value="HEAT-SHOCK PROTEIN 20 FAMILY MEMBER"/>
    <property type="match status" value="1"/>
</dbReference>
<organism evidence="6 7">
    <name type="scientific">Nakaseomyces bracarensis</name>
    <dbReference type="NCBI Taxonomy" id="273131"/>
    <lineage>
        <taxon>Eukaryota</taxon>
        <taxon>Fungi</taxon>
        <taxon>Dikarya</taxon>
        <taxon>Ascomycota</taxon>
        <taxon>Saccharomycotina</taxon>
        <taxon>Saccharomycetes</taxon>
        <taxon>Saccharomycetales</taxon>
        <taxon>Saccharomycetaceae</taxon>
        <taxon>Nakaseomyces</taxon>
    </lineage>
</organism>
<dbReference type="PROSITE" id="PS01031">
    <property type="entry name" value="SHSP"/>
    <property type="match status" value="1"/>
</dbReference>
<proteinExistence type="inferred from homology"/>
<name>A0ABR4NPI8_9SACH</name>
<dbReference type="InterPro" id="IPR008978">
    <property type="entry name" value="HSP20-like_chaperone"/>
</dbReference>
<protein>
    <recommendedName>
        <fullName evidence="5">SHSP domain-containing protein</fullName>
    </recommendedName>
</protein>
<keyword evidence="7" id="KW-1185">Reference proteome</keyword>
<evidence type="ECO:0000256" key="2">
    <source>
        <dbReference type="PROSITE-ProRule" id="PRU00285"/>
    </source>
</evidence>
<evidence type="ECO:0000256" key="3">
    <source>
        <dbReference type="RuleBase" id="RU003616"/>
    </source>
</evidence>
<dbReference type="InterPro" id="IPR002068">
    <property type="entry name" value="A-crystallin/Hsp20_dom"/>
</dbReference>
<dbReference type="EMBL" id="JBEVYD010000010">
    <property type="protein sequence ID" value="KAL3230014.1"/>
    <property type="molecule type" value="Genomic_DNA"/>
</dbReference>
<dbReference type="Proteomes" id="UP001623330">
    <property type="component" value="Unassembled WGS sequence"/>
</dbReference>
<feature type="region of interest" description="Disordered" evidence="4">
    <location>
        <begin position="196"/>
        <end position="216"/>
    </location>
</feature>
<comment type="caution">
    <text evidence="6">The sequence shown here is derived from an EMBL/GenBank/DDBJ whole genome shotgun (WGS) entry which is preliminary data.</text>
</comment>
<evidence type="ECO:0000313" key="6">
    <source>
        <dbReference type="EMBL" id="KAL3230014.1"/>
    </source>
</evidence>
<evidence type="ECO:0000256" key="4">
    <source>
        <dbReference type="SAM" id="MobiDB-lite"/>
    </source>
</evidence>
<sequence>MSMNSSFFDFFDTINNEVESFNRMLDGSRYGYPRRQYVGDDKNADERAISTTKPTDNKVAKNTVATRPRGFFDLDNWFDNDWSLATREPFGSLTVPVDIFDHDKNYELKISVPGVKEKKDINLEYHQNKNQLLVSGNIPSAINDTNKENLKVQERATGKFKRVITLHDYPGVDADNIKADYASGVLTLTVPKLKPEEGKEKGVHRIEISSQDSWSG</sequence>
<dbReference type="Pfam" id="PF00011">
    <property type="entry name" value="HSP20"/>
    <property type="match status" value="1"/>
</dbReference>
<dbReference type="InterPro" id="IPR031107">
    <property type="entry name" value="Small_HSP"/>
</dbReference>
<feature type="compositionally biased region" description="Basic and acidic residues" evidence="4">
    <location>
        <begin position="196"/>
        <end position="207"/>
    </location>
</feature>
<comment type="similarity">
    <text evidence="2 3">Belongs to the small heat shock protein (HSP20) family.</text>
</comment>
<gene>
    <name evidence="6" type="ORF">RNJ44_01377</name>
</gene>
<accession>A0ABR4NPI8</accession>
<dbReference type="Gene3D" id="2.60.40.790">
    <property type="match status" value="1"/>
</dbReference>
<feature type="domain" description="SHSP" evidence="5">
    <location>
        <begin position="88"/>
        <end position="209"/>
    </location>
</feature>
<evidence type="ECO:0000256" key="1">
    <source>
        <dbReference type="ARBA" id="ARBA00023016"/>
    </source>
</evidence>